<dbReference type="PANTHER" id="PTHR22666">
    <property type="entry name" value="MYB_SANT-LIKE DNA-BINDING DOMAIN-CONTAINING PROTEIN 1"/>
    <property type="match status" value="1"/>
</dbReference>
<dbReference type="Proteomes" id="UP000822369">
    <property type="component" value="Chromosome 2"/>
</dbReference>
<evidence type="ECO:0000313" key="4">
    <source>
        <dbReference type="Proteomes" id="UP000822369"/>
    </source>
</evidence>
<accession>A0A9D2YXW1</accession>
<dbReference type="InterPro" id="IPR026095">
    <property type="entry name" value="Myb/SANT-like_DNA-bd_dom_prot"/>
</dbReference>
<dbReference type="Pfam" id="PF13837">
    <property type="entry name" value="Myb_DNA-bind_4"/>
    <property type="match status" value="1"/>
</dbReference>
<dbReference type="GO" id="GO:0016604">
    <property type="term" value="C:nuclear body"/>
    <property type="evidence" value="ECO:0007669"/>
    <property type="project" value="TreeGrafter"/>
</dbReference>
<sequence length="270" mass="30270">MPVSINPSPIAGTQPSTLSTSVQSVQTFNQHPNQVAQVQLSKIPGQSESVVPLSQCITSVKTSPKGLQSSCPSNEPECHGPPTEFTHSTTLLLLELTREYQHLYHRNKPLFYKKLEQEFSRREYNFTNEKIRKKLGNMVTTYKRAKDRSRLTRGEKITWDYYTQMDELFGRTAVGSAPPGTTVSTPLFPKEAHPSAAQSSPAETEEQPGPSSAIQDRKASGSKRSKTAHLPAFFQSYEAHAERRTTALESLTRPELANWRRLKEKKKKGV</sequence>
<dbReference type="KEGG" id="nfu:107380640"/>
<protein>
    <submittedName>
        <fullName evidence="3">Transcript variant X1</fullName>
    </submittedName>
</protein>
<evidence type="ECO:0000256" key="1">
    <source>
        <dbReference type="SAM" id="MobiDB-lite"/>
    </source>
</evidence>
<dbReference type="AlphaFoldDB" id="A0A9D2YXW1"/>
<dbReference type="OMA" id="ETRITWE"/>
<gene>
    <name evidence="3" type="ORF">G4P62_000632</name>
</gene>
<comment type="caution">
    <text evidence="3">The sequence shown here is derived from an EMBL/GenBank/DDBJ whole genome shotgun (WGS) entry which is preliminary data.</text>
</comment>
<evidence type="ECO:0000313" key="3">
    <source>
        <dbReference type="EMBL" id="KAF7228687.1"/>
    </source>
</evidence>
<evidence type="ECO:0000259" key="2">
    <source>
        <dbReference type="Pfam" id="PF13837"/>
    </source>
</evidence>
<reference evidence="3" key="1">
    <citation type="submission" date="2020-03" db="EMBL/GenBank/DDBJ databases">
        <title>Intra-Species Differences in Population Size shape Life History and Genome Evolution.</title>
        <authorList>
            <person name="Willemsen D."/>
            <person name="Cui R."/>
            <person name="Valenzano D.R."/>
        </authorList>
    </citation>
    <scope>NUCLEOTIDE SEQUENCE</scope>
    <source>
        <strain evidence="3">GRZ</strain>
        <tissue evidence="3">Whole</tissue>
    </source>
</reference>
<feature type="region of interest" description="Disordered" evidence="1">
    <location>
        <begin position="1"/>
        <end position="21"/>
    </location>
</feature>
<dbReference type="PANTHER" id="PTHR22666:SF3">
    <property type="entry name" value="MYB_SANT-LIKE DNA-BINDING DOMAIN-CONTAINING PROTEIN 1"/>
    <property type="match status" value="1"/>
</dbReference>
<name>A0A9D2YXW1_NOTFU</name>
<dbReference type="GO" id="GO:0045893">
    <property type="term" value="P:positive regulation of DNA-templated transcription"/>
    <property type="evidence" value="ECO:0007669"/>
    <property type="project" value="TreeGrafter"/>
</dbReference>
<feature type="region of interest" description="Disordered" evidence="1">
    <location>
        <begin position="176"/>
        <end position="227"/>
    </location>
</feature>
<proteinExistence type="predicted"/>
<feature type="domain" description="Myb/SANT-like DNA-binding" evidence="2">
    <location>
        <begin position="84"/>
        <end position="168"/>
    </location>
</feature>
<organism evidence="3 4">
    <name type="scientific">Nothobranchius furzeri</name>
    <name type="common">Turquoise killifish</name>
    <dbReference type="NCBI Taxonomy" id="105023"/>
    <lineage>
        <taxon>Eukaryota</taxon>
        <taxon>Metazoa</taxon>
        <taxon>Chordata</taxon>
        <taxon>Craniata</taxon>
        <taxon>Vertebrata</taxon>
        <taxon>Euteleostomi</taxon>
        <taxon>Actinopterygii</taxon>
        <taxon>Neopterygii</taxon>
        <taxon>Teleostei</taxon>
        <taxon>Neoteleostei</taxon>
        <taxon>Acanthomorphata</taxon>
        <taxon>Ovalentaria</taxon>
        <taxon>Atherinomorphae</taxon>
        <taxon>Cyprinodontiformes</taxon>
        <taxon>Nothobranchiidae</taxon>
        <taxon>Nothobranchius</taxon>
    </lineage>
</organism>
<dbReference type="EMBL" id="JAAVVJ010000002">
    <property type="protein sequence ID" value="KAF7228687.1"/>
    <property type="molecule type" value="Genomic_DNA"/>
</dbReference>
<dbReference type="InterPro" id="IPR044822">
    <property type="entry name" value="Myb_DNA-bind_4"/>
</dbReference>